<evidence type="ECO:0000313" key="3">
    <source>
        <dbReference type="Proteomes" id="UP000284706"/>
    </source>
</evidence>
<feature type="transmembrane region" description="Helical" evidence="1">
    <location>
        <begin position="223"/>
        <end position="243"/>
    </location>
</feature>
<dbReference type="InParanoid" id="A0A409YRY2"/>
<keyword evidence="1" id="KW-0472">Membrane</keyword>
<reference evidence="2 3" key="1">
    <citation type="journal article" date="2018" name="Evol. Lett.">
        <title>Horizontal gene cluster transfer increased hallucinogenic mushroom diversity.</title>
        <authorList>
            <person name="Reynolds H.T."/>
            <person name="Vijayakumar V."/>
            <person name="Gluck-Thaler E."/>
            <person name="Korotkin H.B."/>
            <person name="Matheny P.B."/>
            <person name="Slot J.C."/>
        </authorList>
    </citation>
    <scope>NUCLEOTIDE SEQUENCE [LARGE SCALE GENOMIC DNA]</scope>
    <source>
        <strain evidence="2 3">SRW20</strain>
    </source>
</reference>
<accession>A0A409YRY2</accession>
<organism evidence="2 3">
    <name type="scientific">Gymnopilus dilepis</name>
    <dbReference type="NCBI Taxonomy" id="231916"/>
    <lineage>
        <taxon>Eukaryota</taxon>
        <taxon>Fungi</taxon>
        <taxon>Dikarya</taxon>
        <taxon>Basidiomycota</taxon>
        <taxon>Agaricomycotina</taxon>
        <taxon>Agaricomycetes</taxon>
        <taxon>Agaricomycetidae</taxon>
        <taxon>Agaricales</taxon>
        <taxon>Agaricineae</taxon>
        <taxon>Hymenogastraceae</taxon>
        <taxon>Gymnopilus</taxon>
    </lineage>
</organism>
<proteinExistence type="predicted"/>
<gene>
    <name evidence="2" type="ORF">CVT26_010159</name>
</gene>
<feature type="transmembrane region" description="Helical" evidence="1">
    <location>
        <begin position="181"/>
        <end position="202"/>
    </location>
</feature>
<sequence>AHRTYNIAERGFQCHINSSKTRTDSTFAFPFFPLDINVRALLGVYSLSHQLDKEMLRDMERSVFSGRSGTMDVYIGAYMFEIFLYGLYTSLFCFWAYILSLQRRPMIWPFVIAAVLMFAIATADVAVTLYYLFRFILNERAADPRPKALLFITNNILAELVLLYRCYLACGYFFAHSRAAMYSNYIWMTFALTVCLTLAIVSKNICSARRARSILGSDVLHRYPAISATFMDSGVLYALYLLIDLLAKSLVLDAGLNQIVGIVPTLIIIRITLRVSLREDTIDTSSTPVLDSIFSTVGTEVQIAPPMPRVEVGNQIPTQSGERAEHA</sequence>
<dbReference type="Proteomes" id="UP000284706">
    <property type="component" value="Unassembled WGS sequence"/>
</dbReference>
<feature type="non-terminal residue" evidence="2">
    <location>
        <position position="1"/>
    </location>
</feature>
<dbReference type="AlphaFoldDB" id="A0A409YRY2"/>
<name>A0A409YRY2_9AGAR</name>
<evidence type="ECO:0000313" key="2">
    <source>
        <dbReference type="EMBL" id="PPR05785.1"/>
    </source>
</evidence>
<keyword evidence="3" id="KW-1185">Reference proteome</keyword>
<feature type="transmembrane region" description="Helical" evidence="1">
    <location>
        <begin position="110"/>
        <end position="137"/>
    </location>
</feature>
<keyword evidence="1" id="KW-0812">Transmembrane</keyword>
<evidence type="ECO:0000256" key="1">
    <source>
        <dbReference type="SAM" id="Phobius"/>
    </source>
</evidence>
<comment type="caution">
    <text evidence="2">The sequence shown here is derived from an EMBL/GenBank/DDBJ whole genome shotgun (WGS) entry which is preliminary data.</text>
</comment>
<feature type="transmembrane region" description="Helical" evidence="1">
    <location>
        <begin position="75"/>
        <end position="98"/>
    </location>
</feature>
<dbReference type="EMBL" id="NHYE01000425">
    <property type="protein sequence ID" value="PPR05785.1"/>
    <property type="molecule type" value="Genomic_DNA"/>
</dbReference>
<feature type="transmembrane region" description="Helical" evidence="1">
    <location>
        <begin position="255"/>
        <end position="273"/>
    </location>
</feature>
<dbReference type="OrthoDB" id="3226582at2759"/>
<feature type="transmembrane region" description="Helical" evidence="1">
    <location>
        <begin position="149"/>
        <end position="175"/>
    </location>
</feature>
<protein>
    <submittedName>
        <fullName evidence="2">Uncharacterized protein</fullName>
    </submittedName>
</protein>
<keyword evidence="1" id="KW-1133">Transmembrane helix</keyword>